<proteinExistence type="inferred from homology"/>
<dbReference type="SUPFAM" id="SSF51735">
    <property type="entry name" value="NAD(P)-binding Rossmann-fold domains"/>
    <property type="match status" value="1"/>
</dbReference>
<evidence type="ECO:0000256" key="2">
    <source>
        <dbReference type="ARBA" id="ARBA00023002"/>
    </source>
</evidence>
<gene>
    <name evidence="4" type="ORF">BST92_13455</name>
</gene>
<dbReference type="PRINTS" id="PR00080">
    <property type="entry name" value="SDRFAMILY"/>
</dbReference>
<dbReference type="Gene3D" id="3.40.50.720">
    <property type="entry name" value="NAD(P)-binding Rossmann-like Domain"/>
    <property type="match status" value="1"/>
</dbReference>
<organism evidence="4 5">
    <name type="scientific">Nonlabens arenilitoris</name>
    <dbReference type="NCBI Taxonomy" id="1217969"/>
    <lineage>
        <taxon>Bacteria</taxon>
        <taxon>Pseudomonadati</taxon>
        <taxon>Bacteroidota</taxon>
        <taxon>Flavobacteriia</taxon>
        <taxon>Flavobacteriales</taxon>
        <taxon>Flavobacteriaceae</taxon>
        <taxon>Nonlabens</taxon>
    </lineage>
</organism>
<sequence length="266" mass="28738">MKHILITGSTDGIGKLTALKLAKEGNAVYIHGRSEAKVNDTISAIKTASKNDNVKGFVADFSDLNAVKQMAEQIKNEVPSIDVLINNAGVLKTPSAKTKEGLDIRMAVNYLAPYILTENIISVLEKGSAPRIVNLSSAAQSSVKKGILTGDVSISANEAYAQSKLALTMWSFYFAKQHSNVTTIAVNPGSLLNTKMAKEAYGQHWSPAEKGVNILFDLATSDAYKDATGKYFDNDKGSFAMAHPDTTDQEKINILLNLTNEIIRDN</sequence>
<evidence type="ECO:0000256" key="1">
    <source>
        <dbReference type="ARBA" id="ARBA00006484"/>
    </source>
</evidence>
<dbReference type="PANTHER" id="PTHR24320:SF148">
    <property type="entry name" value="NAD(P)-BINDING ROSSMANN-FOLD SUPERFAMILY PROTEIN"/>
    <property type="match status" value="1"/>
</dbReference>
<protein>
    <submittedName>
        <fullName evidence="4">Short-chain dehydrogenase</fullName>
    </submittedName>
</protein>
<name>A0A2S7UEZ6_9FLAO</name>
<keyword evidence="5" id="KW-1185">Reference proteome</keyword>
<dbReference type="EMBL" id="MTPW01000001">
    <property type="protein sequence ID" value="PQJ32863.1"/>
    <property type="molecule type" value="Genomic_DNA"/>
</dbReference>
<dbReference type="Proteomes" id="UP000239747">
    <property type="component" value="Unassembled WGS sequence"/>
</dbReference>
<dbReference type="GO" id="GO:0016491">
    <property type="term" value="F:oxidoreductase activity"/>
    <property type="evidence" value="ECO:0007669"/>
    <property type="project" value="UniProtKB-KW"/>
</dbReference>
<dbReference type="PANTHER" id="PTHR24320">
    <property type="entry name" value="RETINOL DEHYDROGENASE"/>
    <property type="match status" value="1"/>
</dbReference>
<dbReference type="OrthoDB" id="597510at2"/>
<dbReference type="InterPro" id="IPR036291">
    <property type="entry name" value="NAD(P)-bd_dom_sf"/>
</dbReference>
<comment type="caution">
    <text evidence="4">The sequence shown here is derived from an EMBL/GenBank/DDBJ whole genome shotgun (WGS) entry which is preliminary data.</text>
</comment>
<reference evidence="4 5" key="1">
    <citation type="submission" date="2017-01" db="EMBL/GenBank/DDBJ databases">
        <title>Trade-off between light-utilization and light-protection in marine flavobacteria.</title>
        <authorList>
            <person name="Kumagai Y."/>
            <person name="Yoshizawa S."/>
            <person name="Kogure K."/>
            <person name="Iwasaki W."/>
        </authorList>
    </citation>
    <scope>NUCLEOTIDE SEQUENCE [LARGE SCALE GENOMIC DNA]</scope>
    <source>
        <strain evidence="4 5">KCTC 32109</strain>
    </source>
</reference>
<evidence type="ECO:0000313" key="5">
    <source>
        <dbReference type="Proteomes" id="UP000239747"/>
    </source>
</evidence>
<dbReference type="Pfam" id="PF00106">
    <property type="entry name" value="adh_short"/>
    <property type="match status" value="1"/>
</dbReference>
<dbReference type="RefSeq" id="WP_105071927.1">
    <property type="nucleotide sequence ID" value="NZ_MTPW01000001.1"/>
</dbReference>
<evidence type="ECO:0000256" key="3">
    <source>
        <dbReference type="RuleBase" id="RU000363"/>
    </source>
</evidence>
<dbReference type="PRINTS" id="PR00081">
    <property type="entry name" value="GDHRDH"/>
</dbReference>
<accession>A0A2S7UEZ6</accession>
<comment type="similarity">
    <text evidence="1 3">Belongs to the short-chain dehydrogenases/reductases (SDR) family.</text>
</comment>
<keyword evidence="2" id="KW-0560">Oxidoreductase</keyword>
<evidence type="ECO:0000313" key="4">
    <source>
        <dbReference type="EMBL" id="PQJ32863.1"/>
    </source>
</evidence>
<dbReference type="InterPro" id="IPR002347">
    <property type="entry name" value="SDR_fam"/>
</dbReference>
<dbReference type="AlphaFoldDB" id="A0A2S7UEZ6"/>